<dbReference type="Proteomes" id="UP000621447">
    <property type="component" value="Unassembled WGS sequence"/>
</dbReference>
<comment type="caution">
    <text evidence="1">The sequence shown here is derived from an EMBL/GenBank/DDBJ whole genome shotgun (WGS) entry which is preliminary data.</text>
</comment>
<sequence length="365" mass="38944">MSLSPPFTPEPADAALALRAAAAERRANRRLASAIEDFFRDEHDRLDDRARALIGALIEASVTAIERDVGDAAARLLAARGEAQAAKAVVAGNASVFARLIDSGLLRERALMDDVVAQARVDLIDEALVANRPPGAATGLLVRLREHDDAMVRDAAIDYLLADSRHRAPVEERRAELPAELHHQLVWWVAAALRERLSGTSASADRALVDAAMQRIAHFDGAAGTMVAAHRLAAAIDADVDRLPGLLLEALIEGRLTLFAAFLAHALGIEMDEARALTLEPDGDRLWIALRALGMERDVLARIGWALGEADRTRDVEALPDAIDAAAVVAPEQAGMVIAPLMLTRDFRQAVRALSMGAPALGSGA</sequence>
<reference evidence="1 2" key="1">
    <citation type="submission" date="2020-06" db="EMBL/GenBank/DDBJ databases">
        <title>Sphingomonas hominis sp. nov., a member of the Sphingomonas, isolated from the hair of a 22-year-old girl.</title>
        <authorList>
            <person name="Zhang D.-F."/>
            <person name="Cui X.-W."/>
        </authorList>
    </citation>
    <scope>NUCLEOTIDE SEQUENCE [LARGE SCALE GENOMIC DNA]</scope>
    <source>
        <strain evidence="1 2">HHU CXW</strain>
    </source>
</reference>
<accession>A0ABX2JFC9</accession>
<gene>
    <name evidence="1" type="ORF">HRV97_02445</name>
</gene>
<organism evidence="1 2">
    <name type="scientific">Sphingomonas hominis</name>
    <dbReference type="NCBI Taxonomy" id="2741495"/>
    <lineage>
        <taxon>Bacteria</taxon>
        <taxon>Pseudomonadati</taxon>
        <taxon>Pseudomonadota</taxon>
        <taxon>Alphaproteobacteria</taxon>
        <taxon>Sphingomonadales</taxon>
        <taxon>Sphingomonadaceae</taxon>
        <taxon>Sphingomonas</taxon>
    </lineage>
</organism>
<proteinExistence type="predicted"/>
<name>A0ABX2JFC9_9SPHN</name>
<dbReference type="InterPro" id="IPR019285">
    <property type="entry name" value="DUF2336"/>
</dbReference>
<dbReference type="Pfam" id="PF10098">
    <property type="entry name" value="DUF2336"/>
    <property type="match status" value="1"/>
</dbReference>
<dbReference type="RefSeq" id="WP_174192090.1">
    <property type="nucleotide sequence ID" value="NZ_JABULH010000001.1"/>
</dbReference>
<evidence type="ECO:0000313" key="1">
    <source>
        <dbReference type="EMBL" id="NTS64020.1"/>
    </source>
</evidence>
<dbReference type="EMBL" id="JABULH010000001">
    <property type="protein sequence ID" value="NTS64020.1"/>
    <property type="molecule type" value="Genomic_DNA"/>
</dbReference>
<protein>
    <submittedName>
        <fullName evidence="1">DUF2336 domain-containing protein</fullName>
    </submittedName>
</protein>
<keyword evidence="2" id="KW-1185">Reference proteome</keyword>
<evidence type="ECO:0000313" key="2">
    <source>
        <dbReference type="Proteomes" id="UP000621447"/>
    </source>
</evidence>